<dbReference type="PANTHER" id="PTHR23235:SF120">
    <property type="entry name" value="KRUPPEL-LIKE FACTOR 15"/>
    <property type="match status" value="1"/>
</dbReference>
<evidence type="ECO:0000256" key="4">
    <source>
        <dbReference type="PROSITE-ProRule" id="PRU00042"/>
    </source>
</evidence>
<dbReference type="SMART" id="SM00355">
    <property type="entry name" value="ZnF_C2H2"/>
    <property type="match status" value="3"/>
</dbReference>
<dbReference type="InterPro" id="IPR036236">
    <property type="entry name" value="Znf_C2H2_sf"/>
</dbReference>
<dbReference type="InterPro" id="IPR013087">
    <property type="entry name" value="Znf_C2H2_type"/>
</dbReference>
<organism evidence="6 7">
    <name type="scientific">Cladobotryum mycophilum</name>
    <dbReference type="NCBI Taxonomy" id="491253"/>
    <lineage>
        <taxon>Eukaryota</taxon>
        <taxon>Fungi</taxon>
        <taxon>Dikarya</taxon>
        <taxon>Ascomycota</taxon>
        <taxon>Pezizomycotina</taxon>
        <taxon>Sordariomycetes</taxon>
        <taxon>Hypocreomycetidae</taxon>
        <taxon>Hypocreales</taxon>
        <taxon>Hypocreaceae</taxon>
        <taxon>Cladobotryum</taxon>
    </lineage>
</organism>
<dbReference type="Pfam" id="PF00096">
    <property type="entry name" value="zf-C2H2"/>
    <property type="match status" value="3"/>
</dbReference>
<evidence type="ECO:0000256" key="3">
    <source>
        <dbReference type="ARBA" id="ARBA00022833"/>
    </source>
</evidence>
<proteinExistence type="predicted"/>
<dbReference type="EMBL" id="JAVFKD010000015">
    <property type="protein sequence ID" value="KAK5988719.1"/>
    <property type="molecule type" value="Genomic_DNA"/>
</dbReference>
<evidence type="ECO:0000313" key="6">
    <source>
        <dbReference type="EMBL" id="KAK5988719.1"/>
    </source>
</evidence>
<name>A0ABR0S985_9HYPO</name>
<evidence type="ECO:0000313" key="7">
    <source>
        <dbReference type="Proteomes" id="UP001338125"/>
    </source>
</evidence>
<feature type="domain" description="C2H2-type" evidence="5">
    <location>
        <begin position="298"/>
        <end position="317"/>
    </location>
</feature>
<sequence length="337" mass="37693">MPGDSSSPNTSPPAFRYNVALQSTGVESIEETTIMHHQGTPVRPAWSIPNAMILAQTSVSSLEFIPSAISAGHSFDVECDSRFTTSNSAEVVGHQHLSNHNPVSFPDPPAIPNSLHSIFEGSLVGEGGMRHVLGAQGTRHSITDDYNSFLFPCPSTAVQNEWRVGWSAHNLTAAQPYIINGQSVNIGTPNLDSHIVNLEPIAYSASSTREAEHLSDASRTRRPIRKHTVKEEANFQCDVKGCGKFFTRNYNFKAHMETHDEKRQYHFKCPVHGCSKKFVRKTDLQRHHQSVHAKERNHKCNYCGRPFARKDTLRRHMDDGCPRRFDINIIGLKTDEQ</sequence>
<evidence type="ECO:0000256" key="2">
    <source>
        <dbReference type="ARBA" id="ARBA00022771"/>
    </source>
</evidence>
<dbReference type="PROSITE" id="PS50157">
    <property type="entry name" value="ZINC_FINGER_C2H2_2"/>
    <property type="match status" value="3"/>
</dbReference>
<dbReference type="SUPFAM" id="SSF57667">
    <property type="entry name" value="beta-beta-alpha zinc fingers"/>
    <property type="match status" value="2"/>
</dbReference>
<protein>
    <submittedName>
        <fullName evidence="6">Krueppel-like factor 4</fullName>
    </submittedName>
</protein>
<feature type="domain" description="C2H2-type" evidence="5">
    <location>
        <begin position="267"/>
        <end position="297"/>
    </location>
</feature>
<evidence type="ECO:0000259" key="5">
    <source>
        <dbReference type="PROSITE" id="PS50157"/>
    </source>
</evidence>
<feature type="domain" description="C2H2-type" evidence="5">
    <location>
        <begin position="235"/>
        <end position="264"/>
    </location>
</feature>
<dbReference type="PANTHER" id="PTHR23235">
    <property type="entry name" value="KRUEPPEL-LIKE TRANSCRIPTION FACTOR"/>
    <property type="match status" value="1"/>
</dbReference>
<dbReference type="Proteomes" id="UP001338125">
    <property type="component" value="Unassembled WGS sequence"/>
</dbReference>
<accession>A0ABR0S985</accession>
<keyword evidence="1" id="KW-0479">Metal-binding</keyword>
<keyword evidence="7" id="KW-1185">Reference proteome</keyword>
<dbReference type="PROSITE" id="PS00028">
    <property type="entry name" value="ZINC_FINGER_C2H2_1"/>
    <property type="match status" value="2"/>
</dbReference>
<keyword evidence="3" id="KW-0862">Zinc</keyword>
<comment type="caution">
    <text evidence="6">The sequence shown here is derived from an EMBL/GenBank/DDBJ whole genome shotgun (WGS) entry which is preliminary data.</text>
</comment>
<keyword evidence="2 4" id="KW-0863">Zinc-finger</keyword>
<evidence type="ECO:0000256" key="1">
    <source>
        <dbReference type="ARBA" id="ARBA00022723"/>
    </source>
</evidence>
<reference evidence="6 7" key="1">
    <citation type="submission" date="2024-01" db="EMBL/GenBank/DDBJ databases">
        <title>Complete genome of Cladobotryum mycophilum ATHUM6906.</title>
        <authorList>
            <person name="Christinaki A.C."/>
            <person name="Myridakis A.I."/>
            <person name="Kouvelis V.N."/>
        </authorList>
    </citation>
    <scope>NUCLEOTIDE SEQUENCE [LARGE SCALE GENOMIC DNA]</scope>
    <source>
        <strain evidence="6 7">ATHUM6906</strain>
    </source>
</reference>
<gene>
    <name evidence="6" type="ORF">PT974_10207</name>
</gene>
<dbReference type="Gene3D" id="3.30.160.60">
    <property type="entry name" value="Classic Zinc Finger"/>
    <property type="match status" value="3"/>
</dbReference>